<sequence length="328" mass="33495">MSADLAAGSAAQGLSPAKPQRVAADSRSAGYVIGVDLGGTKLLCGLADLEGRLLATLEEPTEHGAGAPVLAQIARLTKRLAAEAGLQPQDIARIVVGVPSVVSPETGLASLSPNLDLPTDKPLAEVIAAHVGLPVTVENDVNLAAYGEAMAGLARESRSIVFISFGTGVGMGIVINGQLLRGAHGRAGEIGFLPVGSNPHETAPGNENGVFESLVGSAAIREQFARPSETVADLFARAGKGDAEAAEAIDEIARISSVGLAAVQTLIDPALIVVGGGIGSQEPFLERLRYHVRPLLPFPCRIERSHFGPKAGLIGSVMLAAYTATSAS</sequence>
<dbReference type="Proteomes" id="UP001169006">
    <property type="component" value="Unassembled WGS sequence"/>
</dbReference>
<gene>
    <name evidence="2" type="ORF">Q2T52_23375</name>
</gene>
<comment type="caution">
    <text evidence="2">The sequence shown here is derived from an EMBL/GenBank/DDBJ whole genome shotgun (WGS) entry which is preliminary data.</text>
</comment>
<dbReference type="EMBL" id="JAUKWQ010000012">
    <property type="protein sequence ID" value="MDO1585043.1"/>
    <property type="molecule type" value="Genomic_DNA"/>
</dbReference>
<keyword evidence="3" id="KW-1185">Reference proteome</keyword>
<proteinExistence type="inferred from homology"/>
<evidence type="ECO:0000313" key="2">
    <source>
        <dbReference type="EMBL" id="MDO1585043.1"/>
    </source>
</evidence>
<name>A0ABT8T336_9HYPH</name>
<dbReference type="PANTHER" id="PTHR18964">
    <property type="entry name" value="ROK (REPRESSOR, ORF, KINASE) FAMILY"/>
    <property type="match status" value="1"/>
</dbReference>
<evidence type="ECO:0000256" key="1">
    <source>
        <dbReference type="ARBA" id="ARBA00006479"/>
    </source>
</evidence>
<dbReference type="SUPFAM" id="SSF53067">
    <property type="entry name" value="Actin-like ATPase domain"/>
    <property type="match status" value="1"/>
</dbReference>
<dbReference type="Gene3D" id="3.30.420.40">
    <property type="match status" value="2"/>
</dbReference>
<organism evidence="2 3">
    <name type="scientific">Rhizobium oryzicola</name>
    <dbReference type="NCBI Taxonomy" id="1232668"/>
    <lineage>
        <taxon>Bacteria</taxon>
        <taxon>Pseudomonadati</taxon>
        <taxon>Pseudomonadota</taxon>
        <taxon>Alphaproteobacteria</taxon>
        <taxon>Hyphomicrobiales</taxon>
        <taxon>Rhizobiaceae</taxon>
        <taxon>Rhizobium/Agrobacterium group</taxon>
        <taxon>Rhizobium</taxon>
    </lineage>
</organism>
<reference evidence="2" key="2">
    <citation type="submission" date="2023-07" db="EMBL/GenBank/DDBJ databases">
        <authorList>
            <person name="Sun H."/>
        </authorList>
    </citation>
    <scope>NUCLEOTIDE SEQUENCE</scope>
    <source>
        <strain evidence="2">05753</strain>
    </source>
</reference>
<dbReference type="InterPro" id="IPR043129">
    <property type="entry name" value="ATPase_NBD"/>
</dbReference>
<dbReference type="RefSeq" id="WP_302079333.1">
    <property type="nucleotide sequence ID" value="NZ_JAUKWQ010000012.1"/>
</dbReference>
<dbReference type="PANTHER" id="PTHR18964:SF149">
    <property type="entry name" value="BIFUNCTIONAL UDP-N-ACETYLGLUCOSAMINE 2-EPIMERASE_N-ACETYLMANNOSAMINE KINASE"/>
    <property type="match status" value="1"/>
</dbReference>
<reference evidence="2" key="1">
    <citation type="journal article" date="2015" name="Int. J. Syst. Evol. Microbiol.">
        <title>Rhizobium oryzicola sp. nov., potential plant-growth-promoting endophytic bacteria isolated from rice roots.</title>
        <authorList>
            <person name="Zhang X.X."/>
            <person name="Gao J.S."/>
            <person name="Cao Y.H."/>
            <person name="Sheirdil R.A."/>
            <person name="Wang X.C."/>
            <person name="Zhang L."/>
        </authorList>
    </citation>
    <scope>NUCLEOTIDE SEQUENCE</scope>
    <source>
        <strain evidence="2">05753</strain>
    </source>
</reference>
<dbReference type="InterPro" id="IPR000600">
    <property type="entry name" value="ROK"/>
</dbReference>
<accession>A0ABT8T336</accession>
<protein>
    <submittedName>
        <fullName evidence="2">ROK family protein</fullName>
    </submittedName>
</protein>
<comment type="similarity">
    <text evidence="1">Belongs to the ROK (NagC/XylR) family.</text>
</comment>
<evidence type="ECO:0000313" key="3">
    <source>
        <dbReference type="Proteomes" id="UP001169006"/>
    </source>
</evidence>
<dbReference type="Pfam" id="PF00480">
    <property type="entry name" value="ROK"/>
    <property type="match status" value="1"/>
</dbReference>